<evidence type="ECO:0000313" key="3">
    <source>
        <dbReference type="EMBL" id="MFC4258128.1"/>
    </source>
</evidence>
<dbReference type="InterPro" id="IPR036249">
    <property type="entry name" value="Thioredoxin-like_sf"/>
</dbReference>
<dbReference type="PANTHER" id="PTHR44051">
    <property type="entry name" value="GLUTATHIONE S-TRANSFERASE-RELATED"/>
    <property type="match status" value="1"/>
</dbReference>
<dbReference type="InterPro" id="IPR040079">
    <property type="entry name" value="Glutathione_S-Trfase"/>
</dbReference>
<dbReference type="CDD" id="cd03189">
    <property type="entry name" value="GST_C_GTT1_like"/>
    <property type="match status" value="1"/>
</dbReference>
<dbReference type="Pfam" id="PF00043">
    <property type="entry name" value="GST_C"/>
    <property type="match status" value="1"/>
</dbReference>
<dbReference type="SFLD" id="SFLDG01150">
    <property type="entry name" value="Main.1:_Beta-like"/>
    <property type="match status" value="1"/>
</dbReference>
<sequence length="222" mass="25037">MITVHHLNNSRSQRVLWMLEELGVPYEVQYYERDPKTMQAPESLKRVHPLGKSPVITDGDMVVAESGVIIDYLARTYGEGTMVPPASGQAWLDYNYWLHYAEGSLMPPLLMRLVFEKVKTSPMPFFIKPVAKGIADKTNQAFIGPMIDTHMDFVEAHLAKNTWFLGDDLSGADVQMSFPLEASLARGIVGENRPHITAWVERVHARPAYERGLEKGGEYDFA</sequence>
<dbReference type="CDD" id="cd03046">
    <property type="entry name" value="GST_N_GTT1_like"/>
    <property type="match status" value="1"/>
</dbReference>
<dbReference type="InterPro" id="IPR036282">
    <property type="entry name" value="Glutathione-S-Trfase_C_sf"/>
</dbReference>
<dbReference type="InterPro" id="IPR004045">
    <property type="entry name" value="Glutathione_S-Trfase_N"/>
</dbReference>
<gene>
    <name evidence="3" type="ORF">ACFOZ5_03675</name>
</gene>
<name>A0ABV8QEU2_9GAMM</name>
<comment type="caution">
    <text evidence="3">The sequence shown here is derived from an EMBL/GenBank/DDBJ whole genome shotgun (WGS) entry which is preliminary data.</text>
</comment>
<dbReference type="SUPFAM" id="SSF47616">
    <property type="entry name" value="GST C-terminal domain-like"/>
    <property type="match status" value="1"/>
</dbReference>
<dbReference type="InterPro" id="IPR010987">
    <property type="entry name" value="Glutathione-S-Trfase_C-like"/>
</dbReference>
<organism evidence="3 4">
    <name type="scientific">Marinobacter lacisalsi</name>
    <dbReference type="NCBI Taxonomy" id="475979"/>
    <lineage>
        <taxon>Bacteria</taxon>
        <taxon>Pseudomonadati</taxon>
        <taxon>Pseudomonadota</taxon>
        <taxon>Gammaproteobacteria</taxon>
        <taxon>Pseudomonadales</taxon>
        <taxon>Marinobacteraceae</taxon>
        <taxon>Marinobacter</taxon>
    </lineage>
</organism>
<dbReference type="Proteomes" id="UP001595798">
    <property type="component" value="Unassembled WGS sequence"/>
</dbReference>
<reference evidence="4" key="1">
    <citation type="journal article" date="2019" name="Int. J. Syst. Evol. Microbiol.">
        <title>The Global Catalogue of Microorganisms (GCM) 10K type strain sequencing project: providing services to taxonomists for standard genome sequencing and annotation.</title>
        <authorList>
            <consortium name="The Broad Institute Genomics Platform"/>
            <consortium name="The Broad Institute Genome Sequencing Center for Infectious Disease"/>
            <person name="Wu L."/>
            <person name="Ma J."/>
        </authorList>
    </citation>
    <scope>NUCLEOTIDE SEQUENCE [LARGE SCALE GENOMIC DNA]</scope>
    <source>
        <strain evidence="4">CECT 7297</strain>
    </source>
</reference>
<evidence type="ECO:0000313" key="4">
    <source>
        <dbReference type="Proteomes" id="UP001595798"/>
    </source>
</evidence>
<dbReference type="Gene3D" id="1.20.1050.10">
    <property type="match status" value="1"/>
</dbReference>
<keyword evidence="4" id="KW-1185">Reference proteome</keyword>
<dbReference type="PROSITE" id="PS50404">
    <property type="entry name" value="GST_NTER"/>
    <property type="match status" value="1"/>
</dbReference>
<feature type="domain" description="GST C-terminal" evidence="2">
    <location>
        <begin position="87"/>
        <end position="222"/>
    </location>
</feature>
<dbReference type="PANTHER" id="PTHR44051:SF9">
    <property type="entry name" value="GLUTATHIONE S-TRANSFERASE 1"/>
    <property type="match status" value="1"/>
</dbReference>
<dbReference type="SFLD" id="SFLDS00019">
    <property type="entry name" value="Glutathione_Transferase_(cytos"/>
    <property type="match status" value="1"/>
</dbReference>
<dbReference type="SFLD" id="SFLDG00358">
    <property type="entry name" value="Main_(cytGST)"/>
    <property type="match status" value="1"/>
</dbReference>
<dbReference type="RefSeq" id="WP_379885491.1">
    <property type="nucleotide sequence ID" value="NZ_JBHSDI010000007.1"/>
</dbReference>
<dbReference type="Pfam" id="PF13409">
    <property type="entry name" value="GST_N_2"/>
    <property type="match status" value="1"/>
</dbReference>
<dbReference type="Gene3D" id="3.40.30.10">
    <property type="entry name" value="Glutaredoxin"/>
    <property type="match status" value="1"/>
</dbReference>
<dbReference type="SUPFAM" id="SSF52833">
    <property type="entry name" value="Thioredoxin-like"/>
    <property type="match status" value="1"/>
</dbReference>
<dbReference type="InterPro" id="IPR004046">
    <property type="entry name" value="GST_C"/>
</dbReference>
<dbReference type="EMBL" id="JBHSDI010000007">
    <property type="protein sequence ID" value="MFC4258128.1"/>
    <property type="molecule type" value="Genomic_DNA"/>
</dbReference>
<evidence type="ECO:0000259" key="1">
    <source>
        <dbReference type="PROSITE" id="PS50404"/>
    </source>
</evidence>
<accession>A0ABV8QEU2</accession>
<proteinExistence type="predicted"/>
<protein>
    <submittedName>
        <fullName evidence="3">Glutathione S-transferase</fullName>
    </submittedName>
</protein>
<feature type="domain" description="GST N-terminal" evidence="1">
    <location>
        <begin position="1"/>
        <end position="81"/>
    </location>
</feature>
<dbReference type="PROSITE" id="PS50405">
    <property type="entry name" value="GST_CTER"/>
    <property type="match status" value="1"/>
</dbReference>
<evidence type="ECO:0000259" key="2">
    <source>
        <dbReference type="PROSITE" id="PS50405"/>
    </source>
</evidence>